<evidence type="ECO:0000313" key="4">
    <source>
        <dbReference type="Proteomes" id="UP000644441"/>
    </source>
</evidence>
<sequence length="568" mass="59958">MKNTTFVLLCLVAVLAACGGDSSSSGGGTTAAGPGAEQPGPEQPTPEGGGALSGAAQKGPFQAGATARLQRLVNGAVDSDSAALETTVDERGRYAFPETGFVGPAWLTVSGFWFDEAEGQFSGEPVTLSAVVFLEEGEQAADANVNVLTDLISERLMAELAEHNDDYAAALAALMPDYRALTGLRRPPGQLDMLAGFIPGETLEVGLYQEVRVLPLLSAAVAENGLPALAAARAGFARNGADDEDTVAFWDAMKTGYGTLLADYPDEEALVAEIQQNLSAQYPLNDGEGFPPASLGALSEALGFAPACSQGPDGGEEGYRRVCVDAGPQTTSLASGAANARDFYLEAPYGGSFTVRLSHGDQDPDTDTIFQYRRAGSSGPGTLLEECSTRHACTVASMSLRKGQRVYLRAIANSGSERSVSVEAIPLSDGHWLEPVIIEPFLVPHQGQVGSRDGSLAPSDYAAETANSHAHYFLYLGDTSGRSLVVDEFLCGDDILPAGHSTRVLLVKLLGRDTEVVRDSSVRRCEGFRHDFEAGQAGLYYLRVNADYQRVSGLRPSSAPYRFRIRGL</sequence>
<evidence type="ECO:0000313" key="3">
    <source>
        <dbReference type="EMBL" id="MBF5053007.1"/>
    </source>
</evidence>
<evidence type="ECO:0000256" key="1">
    <source>
        <dbReference type="SAM" id="MobiDB-lite"/>
    </source>
</evidence>
<keyword evidence="2" id="KW-0732">Signal</keyword>
<dbReference type="RefSeq" id="WP_194855850.1">
    <property type="nucleotide sequence ID" value="NZ_ARXR01000010.1"/>
</dbReference>
<protein>
    <submittedName>
        <fullName evidence="3">Lipoprotein</fullName>
    </submittedName>
</protein>
<gene>
    <name evidence="3" type="ORF">ISO4_01609</name>
</gene>
<organism evidence="3 4">
    <name type="scientific">Alloalcanivorax venustensis ISO4</name>
    <dbReference type="NCBI Taxonomy" id="1177184"/>
    <lineage>
        <taxon>Bacteria</taxon>
        <taxon>Pseudomonadati</taxon>
        <taxon>Pseudomonadota</taxon>
        <taxon>Gammaproteobacteria</taxon>
        <taxon>Oceanospirillales</taxon>
        <taxon>Alcanivoracaceae</taxon>
        <taxon>Alloalcanivorax</taxon>
    </lineage>
</organism>
<proteinExistence type="predicted"/>
<reference evidence="3 4" key="1">
    <citation type="submission" date="2012-09" db="EMBL/GenBank/DDBJ databases">
        <title>Genome Sequence of alkane-degrading Bacterium Alcanivorax venustensis ISO4.</title>
        <authorList>
            <person name="Lai Q."/>
            <person name="Shao Z."/>
        </authorList>
    </citation>
    <scope>NUCLEOTIDE SEQUENCE [LARGE SCALE GENOMIC DNA]</scope>
    <source>
        <strain evidence="3 4">ISO4</strain>
    </source>
</reference>
<dbReference type="Proteomes" id="UP000644441">
    <property type="component" value="Unassembled WGS sequence"/>
</dbReference>
<keyword evidence="4" id="KW-1185">Reference proteome</keyword>
<feature type="compositionally biased region" description="Low complexity" evidence="1">
    <location>
        <begin position="31"/>
        <end position="40"/>
    </location>
</feature>
<dbReference type="EMBL" id="ARXR01000010">
    <property type="protein sequence ID" value="MBF5053007.1"/>
    <property type="molecule type" value="Genomic_DNA"/>
</dbReference>
<feature type="chain" id="PRO_5046935238" evidence="2">
    <location>
        <begin position="20"/>
        <end position="568"/>
    </location>
</feature>
<comment type="caution">
    <text evidence="3">The sequence shown here is derived from an EMBL/GenBank/DDBJ whole genome shotgun (WGS) entry which is preliminary data.</text>
</comment>
<dbReference type="PROSITE" id="PS51257">
    <property type="entry name" value="PROKAR_LIPOPROTEIN"/>
    <property type="match status" value="1"/>
</dbReference>
<accession>A0ABS0AFV3</accession>
<feature type="signal peptide" evidence="2">
    <location>
        <begin position="1"/>
        <end position="19"/>
    </location>
</feature>
<feature type="region of interest" description="Disordered" evidence="1">
    <location>
        <begin position="22"/>
        <end position="57"/>
    </location>
</feature>
<keyword evidence="3" id="KW-0449">Lipoprotein</keyword>
<name>A0ABS0AFV3_9GAMM</name>
<evidence type="ECO:0000256" key="2">
    <source>
        <dbReference type="SAM" id="SignalP"/>
    </source>
</evidence>